<dbReference type="PANTHER" id="PTHR10039">
    <property type="entry name" value="AMELOGENIN"/>
    <property type="match status" value="1"/>
</dbReference>
<feature type="compositionally biased region" description="Polar residues" evidence="2">
    <location>
        <begin position="14"/>
        <end position="23"/>
    </location>
</feature>
<dbReference type="Gene3D" id="3.40.50.300">
    <property type="entry name" value="P-loop containing nucleotide triphosphate hydrolases"/>
    <property type="match status" value="1"/>
</dbReference>
<feature type="region of interest" description="Disordered" evidence="2">
    <location>
        <begin position="1"/>
        <end position="48"/>
    </location>
</feature>
<dbReference type="SUPFAM" id="SSF52540">
    <property type="entry name" value="P-loop containing nucleoside triphosphate hydrolases"/>
    <property type="match status" value="1"/>
</dbReference>
<evidence type="ECO:0000256" key="1">
    <source>
        <dbReference type="ARBA" id="ARBA00022737"/>
    </source>
</evidence>
<evidence type="ECO:0000259" key="3">
    <source>
        <dbReference type="Pfam" id="PF24883"/>
    </source>
</evidence>
<comment type="caution">
    <text evidence="4">The sequence shown here is derived from an EMBL/GenBank/DDBJ whole genome shotgun (WGS) entry which is preliminary data.</text>
</comment>
<dbReference type="Pfam" id="PF24883">
    <property type="entry name" value="NPHP3_N"/>
    <property type="match status" value="1"/>
</dbReference>
<evidence type="ECO:0000313" key="5">
    <source>
        <dbReference type="Proteomes" id="UP000623467"/>
    </source>
</evidence>
<accession>A0A8H6Z8M0</accession>
<gene>
    <name evidence="4" type="ORF">MSAN_00499900</name>
</gene>
<dbReference type="PANTHER" id="PTHR10039:SF17">
    <property type="entry name" value="FUNGAL STAND N-TERMINAL GOODBYE DOMAIN-CONTAINING PROTEIN-RELATED"/>
    <property type="match status" value="1"/>
</dbReference>
<feature type="domain" description="Nephrocystin 3-like N-terminal" evidence="3">
    <location>
        <begin position="153"/>
        <end position="304"/>
    </location>
</feature>
<name>A0A8H6Z8M0_9AGAR</name>
<evidence type="ECO:0000256" key="2">
    <source>
        <dbReference type="SAM" id="MobiDB-lite"/>
    </source>
</evidence>
<dbReference type="InterPro" id="IPR027417">
    <property type="entry name" value="P-loop_NTPase"/>
</dbReference>
<dbReference type="AlphaFoldDB" id="A0A8H6Z8M0"/>
<feature type="compositionally biased region" description="Gly residues" evidence="2">
    <location>
        <begin position="26"/>
        <end position="48"/>
    </location>
</feature>
<evidence type="ECO:0000313" key="4">
    <source>
        <dbReference type="EMBL" id="KAF7372932.1"/>
    </source>
</evidence>
<reference evidence="4" key="1">
    <citation type="submission" date="2020-05" db="EMBL/GenBank/DDBJ databases">
        <title>Mycena genomes resolve the evolution of fungal bioluminescence.</title>
        <authorList>
            <person name="Tsai I.J."/>
        </authorList>
    </citation>
    <scope>NUCLEOTIDE SEQUENCE</scope>
    <source>
        <strain evidence="4">160909Yilan</strain>
    </source>
</reference>
<keyword evidence="1" id="KW-0677">Repeat</keyword>
<organism evidence="4 5">
    <name type="scientific">Mycena sanguinolenta</name>
    <dbReference type="NCBI Taxonomy" id="230812"/>
    <lineage>
        <taxon>Eukaryota</taxon>
        <taxon>Fungi</taxon>
        <taxon>Dikarya</taxon>
        <taxon>Basidiomycota</taxon>
        <taxon>Agaricomycotina</taxon>
        <taxon>Agaricomycetes</taxon>
        <taxon>Agaricomycetidae</taxon>
        <taxon>Agaricales</taxon>
        <taxon>Marasmiineae</taxon>
        <taxon>Mycenaceae</taxon>
        <taxon>Mycena</taxon>
    </lineage>
</organism>
<proteinExistence type="predicted"/>
<dbReference type="Proteomes" id="UP000623467">
    <property type="component" value="Unassembled WGS sequence"/>
</dbReference>
<protein>
    <submittedName>
        <fullName evidence="4">Putative nwd2 protein</fullName>
    </submittedName>
</protein>
<dbReference type="InterPro" id="IPR056884">
    <property type="entry name" value="NPHP3-like_N"/>
</dbReference>
<dbReference type="EMBL" id="JACAZH010000003">
    <property type="protein sequence ID" value="KAF7372932.1"/>
    <property type="molecule type" value="Genomic_DNA"/>
</dbReference>
<sequence length="740" mass="82953">MPADRRRSRVAQARNASRPQTMVNHIGGGQGGSGGDGHGDGAGGAGGHGMGPSLSFDISVGHFTMHNNVLGNFDRVSGDPNRQNTVGGDPLHDLGSGLLIHQNIHQYRDRGIDIMHRSVALEAIHDSMDSFPQPRCHPETRTKMLGDLRGWALDTDSQTSVLWLYGPAGAGKSAIMRTLATRLHEDGRLGGCFFFKRGHATRGNAKTVITTIAYQLAIRVPWLKTPISRIIENDPSIVGQCITSQMQNLISGPCHSHEHRDPGAILIDGLDECEGHNFQQEILRAIRSTSSDHLISPRFIVASRPEPHIRELFNTPLYSGHYCSFNVEQSFHDVRKYLSDEFARIHREHDTMARIQSPWPSEYILEELVRKSSGYFIYASTIIKFIDDKNYRPTQQLAMVQDTTTTGSESAFNTLDQLYLTILTSAHRQSELIPILSVIVNFQLAPHNIDRLLGFEEGETWLRLRNLHSVLNMPSDMDIIRSHHASFLDFLDNPDRSGPFCVGTLQHQIDLARMILEAYAGTHENVVGFWARFLESQLISFLESSLPSAGGAELFPLIGTIDPNCVFFFRTTAIPERMLVWLKMRSAPRDLMKLWEDYEYMASFERKVEWNWHELSAGRMVPCSSELLRILVSLVAFTPATLSNTRDLLDLTWTEMRTSVCGASSNSAKDQHGLTVLAASLTFRDVALHCIRKMVKNTLNMGRHYSWETPAAVLESIRRTGRNQIGANALNKHKTEQWVS</sequence>
<dbReference type="OrthoDB" id="5967843at2759"/>
<keyword evidence="5" id="KW-1185">Reference proteome</keyword>